<dbReference type="SMART" id="SM00220">
    <property type="entry name" value="S_TKc"/>
    <property type="match status" value="1"/>
</dbReference>
<evidence type="ECO:0000313" key="7">
    <source>
        <dbReference type="EMBL" id="KAH3695123.1"/>
    </source>
</evidence>
<dbReference type="EMBL" id="JAIWYP010000016">
    <property type="protein sequence ID" value="KAH3695123.1"/>
    <property type="molecule type" value="Genomic_DNA"/>
</dbReference>
<evidence type="ECO:0000259" key="6">
    <source>
        <dbReference type="PROSITE" id="PS50011"/>
    </source>
</evidence>
<proteinExistence type="predicted"/>
<dbReference type="OrthoDB" id="5966500at2759"/>
<keyword evidence="5" id="KW-0067">ATP-binding</keyword>
<evidence type="ECO:0000256" key="2">
    <source>
        <dbReference type="ARBA" id="ARBA00022679"/>
    </source>
</evidence>
<keyword evidence="2" id="KW-0808">Transferase</keyword>
<evidence type="ECO:0000256" key="1">
    <source>
        <dbReference type="ARBA" id="ARBA00022527"/>
    </source>
</evidence>
<accession>A0A9D4BIY9</accession>
<name>A0A9D4BIY9_DREPO</name>
<dbReference type="PROSITE" id="PS50011">
    <property type="entry name" value="PROTEIN_KINASE_DOM"/>
    <property type="match status" value="1"/>
</dbReference>
<keyword evidence="4" id="KW-0418">Kinase</keyword>
<evidence type="ECO:0000313" key="8">
    <source>
        <dbReference type="Proteomes" id="UP000828390"/>
    </source>
</evidence>
<keyword evidence="1" id="KW-0723">Serine/threonine-protein kinase</keyword>
<dbReference type="Proteomes" id="UP000828390">
    <property type="component" value="Unassembled WGS sequence"/>
</dbReference>
<dbReference type="GO" id="GO:0004674">
    <property type="term" value="F:protein serine/threonine kinase activity"/>
    <property type="evidence" value="ECO:0007669"/>
    <property type="project" value="UniProtKB-KW"/>
</dbReference>
<evidence type="ECO:0000256" key="3">
    <source>
        <dbReference type="ARBA" id="ARBA00022741"/>
    </source>
</evidence>
<comment type="caution">
    <text evidence="7">The sequence shown here is derived from an EMBL/GenBank/DDBJ whole genome shotgun (WGS) entry which is preliminary data.</text>
</comment>
<evidence type="ECO:0000256" key="5">
    <source>
        <dbReference type="ARBA" id="ARBA00022840"/>
    </source>
</evidence>
<dbReference type="InterPro" id="IPR000719">
    <property type="entry name" value="Prot_kinase_dom"/>
</dbReference>
<dbReference type="AlphaFoldDB" id="A0A9D4BIY9"/>
<organism evidence="7 8">
    <name type="scientific">Dreissena polymorpha</name>
    <name type="common">Zebra mussel</name>
    <name type="synonym">Mytilus polymorpha</name>
    <dbReference type="NCBI Taxonomy" id="45954"/>
    <lineage>
        <taxon>Eukaryota</taxon>
        <taxon>Metazoa</taxon>
        <taxon>Spiralia</taxon>
        <taxon>Lophotrochozoa</taxon>
        <taxon>Mollusca</taxon>
        <taxon>Bivalvia</taxon>
        <taxon>Autobranchia</taxon>
        <taxon>Heteroconchia</taxon>
        <taxon>Euheterodonta</taxon>
        <taxon>Imparidentia</taxon>
        <taxon>Neoheterodontei</taxon>
        <taxon>Myida</taxon>
        <taxon>Dreissenoidea</taxon>
        <taxon>Dreissenidae</taxon>
        <taxon>Dreissena</taxon>
    </lineage>
</organism>
<sequence length="355" mass="40617">MSNKNNHPVSVDDLTTQIQQCYSDQTFDTRTQDDAKEENAKGSFRYNIRKAKSEKYLKRLPSILSQKKKGDYYLYPIGSSIQSPVKVLPKWTDVASVINQGITTHRNLDVRTASRQEMKTTLSSGTLSSMLVKMKTYAVLPVSSHMISLQQLLVVNEKQRIFEETHAKFVCVNLMLALRFLHENGIFHGSVCPKKVVLNARHYPCLTGFGTADVMDERQSRPRERTTLEYTSPEQLYNEHLTEVTDTFSIGCLTYAMIYGTPPHRGKDVPCTRRNILDKRFMPPFAPEDISQAGKRFLIRCIRKLETKRYNILDAKDSISENITWFSGLSEDKLYKQALPSPLTSFIKQLDKTEA</sequence>
<dbReference type="Gene3D" id="3.30.200.20">
    <property type="entry name" value="Phosphorylase Kinase, domain 1"/>
    <property type="match status" value="1"/>
</dbReference>
<dbReference type="GO" id="GO:0005524">
    <property type="term" value="F:ATP binding"/>
    <property type="evidence" value="ECO:0007669"/>
    <property type="project" value="UniProtKB-KW"/>
</dbReference>
<keyword evidence="3" id="KW-0547">Nucleotide-binding</keyword>
<protein>
    <recommendedName>
        <fullName evidence="6">Protein kinase domain-containing protein</fullName>
    </recommendedName>
</protein>
<dbReference type="Gene3D" id="1.10.510.10">
    <property type="entry name" value="Transferase(Phosphotransferase) domain 1"/>
    <property type="match status" value="1"/>
</dbReference>
<keyword evidence="8" id="KW-1185">Reference proteome</keyword>
<dbReference type="PANTHER" id="PTHR24351">
    <property type="entry name" value="RIBOSOMAL PROTEIN S6 KINASE"/>
    <property type="match status" value="1"/>
</dbReference>
<dbReference type="Pfam" id="PF00069">
    <property type="entry name" value="Pkinase"/>
    <property type="match status" value="1"/>
</dbReference>
<feature type="domain" description="Protein kinase" evidence="6">
    <location>
        <begin position="33"/>
        <end position="326"/>
    </location>
</feature>
<gene>
    <name evidence="7" type="ORF">DPMN_082579</name>
</gene>
<reference evidence="7" key="1">
    <citation type="journal article" date="2019" name="bioRxiv">
        <title>The Genome of the Zebra Mussel, Dreissena polymorpha: A Resource for Invasive Species Research.</title>
        <authorList>
            <person name="McCartney M.A."/>
            <person name="Auch B."/>
            <person name="Kono T."/>
            <person name="Mallez S."/>
            <person name="Zhang Y."/>
            <person name="Obille A."/>
            <person name="Becker A."/>
            <person name="Abrahante J.E."/>
            <person name="Garbe J."/>
            <person name="Badalamenti J.P."/>
            <person name="Herman A."/>
            <person name="Mangelson H."/>
            <person name="Liachko I."/>
            <person name="Sullivan S."/>
            <person name="Sone E.D."/>
            <person name="Koren S."/>
            <person name="Silverstein K.A.T."/>
            <person name="Beckman K.B."/>
            <person name="Gohl D.M."/>
        </authorList>
    </citation>
    <scope>NUCLEOTIDE SEQUENCE</scope>
    <source>
        <strain evidence="7">Duluth1</strain>
        <tissue evidence="7">Whole animal</tissue>
    </source>
</reference>
<dbReference type="SUPFAM" id="SSF56112">
    <property type="entry name" value="Protein kinase-like (PK-like)"/>
    <property type="match status" value="1"/>
</dbReference>
<reference evidence="7" key="2">
    <citation type="submission" date="2020-11" db="EMBL/GenBank/DDBJ databases">
        <authorList>
            <person name="McCartney M.A."/>
            <person name="Auch B."/>
            <person name="Kono T."/>
            <person name="Mallez S."/>
            <person name="Becker A."/>
            <person name="Gohl D.M."/>
            <person name="Silverstein K.A.T."/>
            <person name="Koren S."/>
            <person name="Bechman K.B."/>
            <person name="Herman A."/>
            <person name="Abrahante J.E."/>
            <person name="Garbe J."/>
        </authorList>
    </citation>
    <scope>NUCLEOTIDE SEQUENCE</scope>
    <source>
        <strain evidence="7">Duluth1</strain>
        <tissue evidence="7">Whole animal</tissue>
    </source>
</reference>
<dbReference type="InterPro" id="IPR011009">
    <property type="entry name" value="Kinase-like_dom_sf"/>
</dbReference>
<evidence type="ECO:0000256" key="4">
    <source>
        <dbReference type="ARBA" id="ARBA00022777"/>
    </source>
</evidence>